<evidence type="ECO:0000256" key="2">
    <source>
        <dbReference type="ARBA" id="ARBA00004749"/>
    </source>
</evidence>
<dbReference type="OrthoDB" id="619536at2759"/>
<evidence type="ECO:0000256" key="3">
    <source>
        <dbReference type="ARBA" id="ARBA00010766"/>
    </source>
</evidence>
<dbReference type="GO" id="GO:0008289">
    <property type="term" value="F:lipid binding"/>
    <property type="evidence" value="ECO:0007669"/>
    <property type="project" value="UniProtKB-UniRule"/>
</dbReference>
<accession>A0A168LDB3</accession>
<dbReference type="InterPro" id="IPR048674">
    <property type="entry name" value="COQ9_HTH"/>
</dbReference>
<evidence type="ECO:0000313" key="11">
    <source>
        <dbReference type="EMBL" id="SAL96557.1"/>
    </source>
</evidence>
<proteinExistence type="inferred from homology"/>
<dbReference type="PANTHER" id="PTHR21427:SF19">
    <property type="entry name" value="UBIQUINONE BIOSYNTHESIS PROTEIN COQ9, MITOCHONDRIAL"/>
    <property type="match status" value="1"/>
</dbReference>
<feature type="domain" description="COQ9 C-terminal" evidence="9">
    <location>
        <begin position="155"/>
        <end position="220"/>
    </location>
</feature>
<evidence type="ECO:0000256" key="7">
    <source>
        <dbReference type="ARBA" id="ARBA00023128"/>
    </source>
</evidence>
<keyword evidence="4 8" id="KW-0831">Ubiquinone biosynthesis</keyword>
<comment type="pathway">
    <text evidence="2 8">Cofactor biosynthesis; ubiquinone biosynthesis.</text>
</comment>
<evidence type="ECO:0000259" key="9">
    <source>
        <dbReference type="Pfam" id="PF08511"/>
    </source>
</evidence>
<dbReference type="NCBIfam" id="TIGR02396">
    <property type="entry name" value="diverge_rpsU"/>
    <property type="match status" value="1"/>
</dbReference>
<dbReference type="Gene3D" id="1.10.357.10">
    <property type="entry name" value="Tetracycline Repressor, domain 2"/>
    <property type="match status" value="1"/>
</dbReference>
<evidence type="ECO:0000313" key="12">
    <source>
        <dbReference type="Proteomes" id="UP000078561"/>
    </source>
</evidence>
<evidence type="ECO:0000256" key="6">
    <source>
        <dbReference type="ARBA" id="ARBA00023121"/>
    </source>
</evidence>
<keyword evidence="5" id="KW-0809">Transit peptide</keyword>
<evidence type="ECO:0000256" key="5">
    <source>
        <dbReference type="ARBA" id="ARBA00022946"/>
    </source>
</evidence>
<dbReference type="InParanoid" id="A0A168LDB3"/>
<organism evidence="11">
    <name type="scientific">Absidia glauca</name>
    <name type="common">Pin mould</name>
    <dbReference type="NCBI Taxonomy" id="4829"/>
    <lineage>
        <taxon>Eukaryota</taxon>
        <taxon>Fungi</taxon>
        <taxon>Fungi incertae sedis</taxon>
        <taxon>Mucoromycota</taxon>
        <taxon>Mucoromycotina</taxon>
        <taxon>Mucoromycetes</taxon>
        <taxon>Mucorales</taxon>
        <taxon>Cunninghamellaceae</taxon>
        <taxon>Absidia</taxon>
    </lineage>
</organism>
<comment type="similarity">
    <text evidence="3 8">Belongs to the COQ9 family.</text>
</comment>
<evidence type="ECO:0000256" key="8">
    <source>
        <dbReference type="RuleBase" id="RU366063"/>
    </source>
</evidence>
<comment type="function">
    <text evidence="8">Membrane-associated protein that warps the membrane surface to access and bind aromatic isoprenes with high specificity, including ubiquinone (CoQ) isoprene intermediates and presents them directly to Coq7, therefore facilitating the Coq7-mediated hydroxylase step. Participates in the biosynthesis of coenzyme Q, also named ubiquinone, an essential lipid-soluble electron transporter for aerobic cellular respiration.</text>
</comment>
<gene>
    <name evidence="11" type="primary">ABSGL_01973.1 scaffold 2596</name>
</gene>
<dbReference type="InterPro" id="IPR012762">
    <property type="entry name" value="Ubiq_biosynth_COQ9"/>
</dbReference>
<dbReference type="STRING" id="4829.A0A168LDB3"/>
<keyword evidence="12" id="KW-1185">Reference proteome</keyword>
<evidence type="ECO:0000259" key="10">
    <source>
        <dbReference type="Pfam" id="PF21392"/>
    </source>
</evidence>
<reference evidence="11" key="1">
    <citation type="submission" date="2016-04" db="EMBL/GenBank/DDBJ databases">
        <authorList>
            <person name="Evans L.H."/>
            <person name="Alamgir A."/>
            <person name="Owens N."/>
            <person name="Weber N.D."/>
            <person name="Virtaneva K."/>
            <person name="Barbian K."/>
            <person name="Babar A."/>
            <person name="Rosenke K."/>
        </authorList>
    </citation>
    <scope>NUCLEOTIDE SEQUENCE [LARGE SCALE GENOMIC DNA]</scope>
    <source>
        <strain evidence="11">CBS 101.48</strain>
    </source>
</reference>
<feature type="domain" description="Ubiquinone biosynthesis protein COQ9 HTH" evidence="10">
    <location>
        <begin position="48"/>
        <end position="76"/>
    </location>
</feature>
<dbReference type="GO" id="GO:0006744">
    <property type="term" value="P:ubiquinone biosynthetic process"/>
    <property type="evidence" value="ECO:0007669"/>
    <property type="project" value="UniProtKB-UniRule"/>
</dbReference>
<name>A0A168LDB3_ABSGL</name>
<dbReference type="UniPathway" id="UPA00232"/>
<protein>
    <recommendedName>
        <fullName evidence="8">Ubiquinone biosynthesis protein</fullName>
    </recommendedName>
</protein>
<evidence type="ECO:0000256" key="4">
    <source>
        <dbReference type="ARBA" id="ARBA00022688"/>
    </source>
</evidence>
<dbReference type="Proteomes" id="UP000078561">
    <property type="component" value="Unassembled WGS sequence"/>
</dbReference>
<dbReference type="GO" id="GO:0005743">
    <property type="term" value="C:mitochondrial inner membrane"/>
    <property type="evidence" value="ECO:0007669"/>
    <property type="project" value="TreeGrafter"/>
</dbReference>
<sequence length="250" mass="27679">MLRSILTSSSLNNVKAAITPMRGMPSLVRSFTTDSTNTTYAQDTPPKDVRQMLLQATLHHVPGHGWTMDSLARGAEDLGLPSVVHGVFPGGPSGLVNAYLEQCQHQFAQQAQDPMEGSISDRVRALTMLRLELLKPYARRWPEAVALLAVNPPIAFHHLSTLVDDIWFYAGDRSPDMNWYTKRAALATIYSATELYMSQDISPDFVETYRFLDRRLEEAEWVDGAASQLGTMLSFGAKSLIGSIAQSRGH</sequence>
<dbReference type="FunCoup" id="A0A168LDB3">
    <property type="interactions" value="234"/>
</dbReference>
<dbReference type="Pfam" id="PF21392">
    <property type="entry name" value="COQ9_N"/>
    <property type="match status" value="1"/>
</dbReference>
<dbReference type="EMBL" id="LT551165">
    <property type="protein sequence ID" value="SAL96557.1"/>
    <property type="molecule type" value="Genomic_DNA"/>
</dbReference>
<dbReference type="FunFam" id="1.10.357.10:FF:000004">
    <property type="entry name" value="Ubiquinone biosynthesis protein COQ9, mitochondrial"/>
    <property type="match status" value="1"/>
</dbReference>
<keyword evidence="7 8" id="KW-0496">Mitochondrion</keyword>
<keyword evidence="6 8" id="KW-0446">Lipid-binding</keyword>
<dbReference type="OMA" id="IELIIYW"/>
<dbReference type="InterPro" id="IPR013718">
    <property type="entry name" value="COQ9_C"/>
</dbReference>
<dbReference type="AlphaFoldDB" id="A0A168LDB3"/>
<evidence type="ECO:0000256" key="1">
    <source>
        <dbReference type="ARBA" id="ARBA00004173"/>
    </source>
</evidence>
<comment type="subcellular location">
    <subcellularLocation>
        <location evidence="1 8">Mitochondrion</location>
    </subcellularLocation>
</comment>
<dbReference type="PANTHER" id="PTHR21427">
    <property type="entry name" value="UBIQUINONE BIOSYNTHESIS PROTEIN COQ9, MITOCHONDRIAL"/>
    <property type="match status" value="1"/>
</dbReference>
<dbReference type="Pfam" id="PF08511">
    <property type="entry name" value="COQ9"/>
    <property type="match status" value="1"/>
</dbReference>